<dbReference type="InterPro" id="IPR003749">
    <property type="entry name" value="ThiS/MoaD-like"/>
</dbReference>
<dbReference type="InterPro" id="IPR010035">
    <property type="entry name" value="Thi_S"/>
</dbReference>
<protein>
    <submittedName>
        <fullName evidence="1">Sulfur carrier protein ThiS</fullName>
    </submittedName>
</protein>
<accession>A0A934RQA6</accession>
<dbReference type="Gene3D" id="3.10.20.30">
    <property type="match status" value="1"/>
</dbReference>
<dbReference type="PANTHER" id="PTHR34472">
    <property type="entry name" value="SULFUR CARRIER PROTEIN THIS"/>
    <property type="match status" value="1"/>
</dbReference>
<dbReference type="Pfam" id="PF02597">
    <property type="entry name" value="ThiS"/>
    <property type="match status" value="1"/>
</dbReference>
<dbReference type="InterPro" id="IPR016155">
    <property type="entry name" value="Mopterin_synth/thiamin_S_b"/>
</dbReference>
<dbReference type="InterPro" id="IPR012675">
    <property type="entry name" value="Beta-grasp_dom_sf"/>
</dbReference>
<dbReference type="PANTHER" id="PTHR34472:SF1">
    <property type="entry name" value="SULFUR CARRIER PROTEIN THIS"/>
    <property type="match status" value="1"/>
</dbReference>
<organism evidence="1 2">
    <name type="scientific">Roseibacillus ishigakijimensis</name>
    <dbReference type="NCBI Taxonomy" id="454146"/>
    <lineage>
        <taxon>Bacteria</taxon>
        <taxon>Pseudomonadati</taxon>
        <taxon>Verrucomicrobiota</taxon>
        <taxon>Verrucomicrobiia</taxon>
        <taxon>Verrucomicrobiales</taxon>
        <taxon>Verrucomicrobiaceae</taxon>
        <taxon>Roseibacillus</taxon>
    </lineage>
</organism>
<dbReference type="Proteomes" id="UP000604083">
    <property type="component" value="Unassembled WGS sequence"/>
</dbReference>
<sequence length="65" mass="6857">MTIILNGEATETTASTVTALLRELGLAEKPVVVEHNQTALLKAEHTETSLQEGDRLEVITLAAGG</sequence>
<evidence type="ECO:0000313" key="2">
    <source>
        <dbReference type="Proteomes" id="UP000604083"/>
    </source>
</evidence>
<proteinExistence type="predicted"/>
<dbReference type="SUPFAM" id="SSF54285">
    <property type="entry name" value="MoaD/ThiS"/>
    <property type="match status" value="1"/>
</dbReference>
<dbReference type="RefSeq" id="WP_200392402.1">
    <property type="nucleotide sequence ID" value="NZ_JAENIO010000037.1"/>
</dbReference>
<comment type="caution">
    <text evidence="1">The sequence shown here is derived from an EMBL/GenBank/DDBJ whole genome shotgun (WGS) entry which is preliminary data.</text>
</comment>
<dbReference type="NCBIfam" id="TIGR01683">
    <property type="entry name" value="thiS"/>
    <property type="match status" value="1"/>
</dbReference>
<dbReference type="EMBL" id="JAENIO010000037">
    <property type="protein sequence ID" value="MBK1834968.1"/>
    <property type="molecule type" value="Genomic_DNA"/>
</dbReference>
<gene>
    <name evidence="1" type="primary">thiS</name>
    <name evidence="1" type="ORF">JIN78_12935</name>
</gene>
<name>A0A934RQA6_9BACT</name>
<evidence type="ECO:0000313" key="1">
    <source>
        <dbReference type="EMBL" id="MBK1834968.1"/>
    </source>
</evidence>
<dbReference type="CDD" id="cd00565">
    <property type="entry name" value="Ubl_ThiS"/>
    <property type="match status" value="1"/>
</dbReference>
<reference evidence="1" key="1">
    <citation type="submission" date="2021-01" db="EMBL/GenBank/DDBJ databases">
        <title>Modified the classification status of verrucomicrobia.</title>
        <authorList>
            <person name="Feng X."/>
        </authorList>
    </citation>
    <scope>NUCLEOTIDE SEQUENCE</scope>
    <source>
        <strain evidence="1">KCTC 12986</strain>
    </source>
</reference>
<dbReference type="AlphaFoldDB" id="A0A934RQA6"/>
<keyword evidence="2" id="KW-1185">Reference proteome</keyword>